<gene>
    <name evidence="2" type="ORF">J7T32_006690</name>
</gene>
<evidence type="ECO:0000256" key="1">
    <source>
        <dbReference type="SAM" id="Phobius"/>
    </source>
</evidence>
<protein>
    <submittedName>
        <fullName evidence="2">Uncharacterized protein</fullName>
    </submittedName>
</protein>
<accession>A0A8X8GNN8</accession>
<evidence type="ECO:0000313" key="3">
    <source>
        <dbReference type="Proteomes" id="UP000665944"/>
    </source>
</evidence>
<organism evidence="2 3">
    <name type="scientific">Staphylococcus hominis</name>
    <dbReference type="NCBI Taxonomy" id="1290"/>
    <lineage>
        <taxon>Bacteria</taxon>
        <taxon>Bacillati</taxon>
        <taxon>Bacillota</taxon>
        <taxon>Bacilli</taxon>
        <taxon>Bacillales</taxon>
        <taxon>Staphylococcaceae</taxon>
        <taxon>Staphylococcus</taxon>
    </lineage>
</organism>
<dbReference type="EMBL" id="JAGHKT020000007">
    <property type="protein sequence ID" value="MCM5672458.1"/>
    <property type="molecule type" value="Genomic_DNA"/>
</dbReference>
<sequence>MSWLLEGLVTLITGSMLIIFRVWLETKWKNK</sequence>
<dbReference type="Proteomes" id="UP000665944">
    <property type="component" value="Unassembled WGS sequence"/>
</dbReference>
<dbReference type="AlphaFoldDB" id="A0A8X8GNN8"/>
<dbReference type="RefSeq" id="WP_017175266.1">
    <property type="nucleotide sequence ID" value="NZ_CABMJU010000062.1"/>
</dbReference>
<evidence type="ECO:0000313" key="2">
    <source>
        <dbReference type="EMBL" id="MCM5672458.1"/>
    </source>
</evidence>
<reference evidence="2 3" key="1">
    <citation type="submission" date="2022-06" db="EMBL/GenBank/DDBJ databases">
        <title>Staphylococcus hominis ShoR14 genome sequence.</title>
        <authorList>
            <person name="Yeo C.C."/>
            <person name="Chew C.H."/>
            <person name="Che Hamzah A.M."/>
            <person name="Al-Trad E.I."/>
        </authorList>
    </citation>
    <scope>NUCLEOTIDE SEQUENCE [LARGE SCALE GENOMIC DNA]</scope>
    <source>
        <strain evidence="2 3">ShoR14</strain>
    </source>
</reference>
<proteinExistence type="predicted"/>
<keyword evidence="1" id="KW-1133">Transmembrane helix</keyword>
<keyword evidence="1" id="KW-0472">Membrane</keyword>
<feature type="transmembrane region" description="Helical" evidence="1">
    <location>
        <begin position="6"/>
        <end position="24"/>
    </location>
</feature>
<dbReference type="GeneID" id="71769943"/>
<comment type="caution">
    <text evidence="2">The sequence shown here is derived from an EMBL/GenBank/DDBJ whole genome shotgun (WGS) entry which is preliminary data.</text>
</comment>
<keyword evidence="3" id="KW-1185">Reference proteome</keyword>
<dbReference type="NCBIfam" id="NF047567">
    <property type="entry name" value="SAOUHSC_02157"/>
    <property type="match status" value="1"/>
</dbReference>
<name>A0A8X8GNN8_STAHO</name>
<keyword evidence="1" id="KW-0812">Transmembrane</keyword>